<dbReference type="GO" id="GO:0006527">
    <property type="term" value="P:L-arginine catabolic process"/>
    <property type="evidence" value="ECO:0007669"/>
    <property type="project" value="InterPro"/>
</dbReference>
<gene>
    <name evidence="3" type="ORF">MNBD_UNCLBAC01-1129</name>
</gene>
<dbReference type="Gene3D" id="3.40.630.30">
    <property type="match status" value="1"/>
</dbReference>
<dbReference type="SUPFAM" id="SSF55729">
    <property type="entry name" value="Acyl-CoA N-acyltransferases (Nat)"/>
    <property type="match status" value="1"/>
</dbReference>
<dbReference type="Gene3D" id="2.40.40.20">
    <property type="match status" value="1"/>
</dbReference>
<proteinExistence type="predicted"/>
<evidence type="ECO:0000256" key="2">
    <source>
        <dbReference type="ARBA" id="ARBA00023315"/>
    </source>
</evidence>
<reference evidence="3" key="1">
    <citation type="submission" date="2018-06" db="EMBL/GenBank/DDBJ databases">
        <authorList>
            <person name="Zhirakovskaya E."/>
        </authorList>
    </citation>
    <scope>NUCLEOTIDE SEQUENCE</scope>
</reference>
<dbReference type="PANTHER" id="PTHR30420:SF1">
    <property type="entry name" value="ARGININE N-SUCCINYLTRANSFERASE"/>
    <property type="match status" value="1"/>
</dbReference>
<evidence type="ECO:0000256" key="1">
    <source>
        <dbReference type="ARBA" id="ARBA00022679"/>
    </source>
</evidence>
<dbReference type="InterPro" id="IPR007041">
    <property type="entry name" value="Arg_succinylTrfase_AstA/AruG"/>
</dbReference>
<name>A0A3B1CZ28_9ZZZZ</name>
<dbReference type="InterPro" id="IPR016181">
    <property type="entry name" value="Acyl_CoA_acyltransferase"/>
</dbReference>
<dbReference type="GO" id="GO:0008791">
    <property type="term" value="F:arginine N-succinyltransferase activity"/>
    <property type="evidence" value="ECO:0007669"/>
    <property type="project" value="UniProtKB-EC"/>
</dbReference>
<accession>A0A3B1CZ28</accession>
<dbReference type="EC" id="2.3.1.109" evidence="3"/>
<keyword evidence="1 3" id="KW-0808">Transferase</keyword>
<dbReference type="EMBL" id="UOGJ01000075">
    <property type="protein sequence ID" value="VAX35926.1"/>
    <property type="molecule type" value="Genomic_DNA"/>
</dbReference>
<keyword evidence="2 3" id="KW-0012">Acyltransferase</keyword>
<organism evidence="3">
    <name type="scientific">hydrothermal vent metagenome</name>
    <dbReference type="NCBI Taxonomy" id="652676"/>
    <lineage>
        <taxon>unclassified sequences</taxon>
        <taxon>metagenomes</taxon>
        <taxon>ecological metagenomes</taxon>
    </lineage>
</organism>
<dbReference type="PANTHER" id="PTHR30420">
    <property type="entry name" value="N-SUCCINYLARGININE DIHYDROLASE"/>
    <property type="match status" value="1"/>
</dbReference>
<dbReference type="Pfam" id="PF04958">
    <property type="entry name" value="AstA"/>
    <property type="match status" value="1"/>
</dbReference>
<evidence type="ECO:0000313" key="3">
    <source>
        <dbReference type="EMBL" id="VAX35926.1"/>
    </source>
</evidence>
<dbReference type="NCBIfam" id="TIGR03243">
    <property type="entry name" value="arg_catab_AOST"/>
    <property type="match status" value="1"/>
</dbReference>
<sequence length="343" mass="38815">MFIIRPVKEEDIDQVVALAAQAKAGLTTLPHDRKILMQRIEESVASFHKNVDKAQGELYFFVLEDLSNKKVLGTCAIVARIGGFDPFYTYEIKTTVKASKLLNVKKEIQYLQLLKQHSGPSEIGTLFLSPEARKSGNGRLLSLSRFLFMAQYPQRFQQEVIAELRGVLDEKGRSPFWNAVCKHFFEIDFKKADLMGMEDKTFIAELIPQHPIYIPLLPKEAQEVVGKVHKNTQPAEFFLLQEGFHFMNEVDIFEAGPVVGARLQEVRSISESREVVVGGIAESLEYGHDCLIANVQSFEGFRVVLGCLRIDEEKVVTVERSVAQKLNVVQGDKIRFVELRARS</sequence>
<dbReference type="AlphaFoldDB" id="A0A3B1CZ28"/>
<protein>
    <submittedName>
        <fullName evidence="3">Arginine N-succinyltransferase</fullName>
        <ecNumber evidence="3">2.3.1.109</ecNumber>
    </submittedName>
</protein>